<evidence type="ECO:0000256" key="1">
    <source>
        <dbReference type="ARBA" id="ARBA00016068"/>
    </source>
</evidence>
<evidence type="ECO:0000259" key="8">
    <source>
        <dbReference type="PROSITE" id="PS50069"/>
    </source>
</evidence>
<sequence length="937" mass="108080">MSLVEKEVYTKINLIYTLLGQNRFNPPTFNRNNAQKIFSNIRSNTQLSLSDDDEEEGEEKEKSIEASHNNKKLANNYGGNLKCDFDKDDLEIVLSWMDPNDGASFHNFKPPSLRIKQSINKIFSTGAAIEQLILNIYFIRVRQHFFSHYDKIQTLRQAFKLESLYTFPSKYCFLTFHNLFKSEILVLRKYLINKNALFWKNLRILLQNYNKEDEFNQLEKVFQWINNVTESRTLIVDFLMEKIGQIVHDFCKDEKSWYQDNVTLQIYEIFIENYWNVVYKHLLNIKDNNTEEYEFIKEIKLLIIKHYANERALQSFQLCVESFPKTLPSLWELSLILEPYPNLKYKFGLELSKQINKNLLFVTVPTTTILYSYLLLFKAILFLDRSTTMAKTVLSKTASFLRDRLDISKILLYSLFELTPKEIAAINSNNSNGGTASISTNNNALQEDYEILTKINKELKASLFIKYAKDTNNGDVSTSVEQRRGGWFYDRYISWSPEPIQSVFGLDNHGAISDVGLSFDSHIMTGVASRSFTNTEDGNNNIKKVKDGFDAVLDIIFRNNKNKLMHDVTEIFKQILLNLKYYKLDIKWIKNMVYLKNKLKKQNFGKSSLATTGTTTRTTAAAAAAAKRNNTLENVENDVDGVSTTNLDVMFHDIKQSEIMYHQGIVNDSSPLVPKIISYLYWDMNSDTGDGDSLSDVILPDWLNAELYDLNKRFHTFKHGRKLRMYSDKGTVDVNITFQDGRFLKLNIPLPVFLVLNCFSSNDIQDVVSNTINDIVKTTHLKEQLVTYAIKYLVKIGILYYNNSLKKYAILENLKDLDKFQNHYNTSLGSSDLDVSIKNGKPNGGKDLLLETNEETGGGSETDELINNMNKVYPFIQGMLTNLGSLKPDKIHSFLRMAVPKDIGYNYTVSQLELYLNHLVDEEKLTINTNGTYKLNK</sequence>
<keyword evidence="2" id="KW-0132">Cell division</keyword>
<protein>
    <recommendedName>
        <fullName evidence="1">Anaphase-promoting complex subunit 2</fullName>
    </recommendedName>
</protein>
<dbReference type="Pfam" id="PF25773">
    <property type="entry name" value="TPR_ANAPC2"/>
    <property type="match status" value="1"/>
</dbReference>
<organism evidence="9 10">
    <name type="scientific">Saccharomycodes ludwigii</name>
    <dbReference type="NCBI Taxonomy" id="36035"/>
    <lineage>
        <taxon>Eukaryota</taxon>
        <taxon>Fungi</taxon>
        <taxon>Dikarya</taxon>
        <taxon>Ascomycota</taxon>
        <taxon>Saccharomycotina</taxon>
        <taxon>Saccharomycetes</taxon>
        <taxon>Saccharomycodales</taxon>
        <taxon>Saccharomycodaceae</taxon>
        <taxon>Saccharomycodes</taxon>
    </lineage>
</organism>
<dbReference type="Proteomes" id="UP000262825">
    <property type="component" value="Unassembled WGS sequence"/>
</dbReference>
<dbReference type="InterPro" id="IPR059120">
    <property type="entry name" value="Cullin-like_AB"/>
</dbReference>
<comment type="similarity">
    <text evidence="6">Belongs to the cullin family.</text>
</comment>
<gene>
    <name evidence="9" type="ORF">SCODWIG_03701</name>
</gene>
<dbReference type="InterPro" id="IPR016158">
    <property type="entry name" value="Cullin_homology"/>
</dbReference>
<keyword evidence="3" id="KW-0498">Mitosis</keyword>
<dbReference type="SUPFAM" id="SSF75632">
    <property type="entry name" value="Cullin homology domain"/>
    <property type="match status" value="1"/>
</dbReference>
<keyword evidence="10" id="KW-1185">Reference proteome</keyword>
<evidence type="ECO:0000256" key="2">
    <source>
        <dbReference type="ARBA" id="ARBA00022618"/>
    </source>
</evidence>
<dbReference type="InterPro" id="IPR036388">
    <property type="entry name" value="WH-like_DNA-bd_sf"/>
</dbReference>
<dbReference type="PROSITE" id="PS50069">
    <property type="entry name" value="CULLIN_2"/>
    <property type="match status" value="1"/>
</dbReference>
<evidence type="ECO:0000256" key="7">
    <source>
        <dbReference type="SAM" id="MobiDB-lite"/>
    </source>
</evidence>
<evidence type="ECO:0000256" key="6">
    <source>
        <dbReference type="PROSITE-ProRule" id="PRU00330"/>
    </source>
</evidence>
<dbReference type="PANTHER" id="PTHR45957:SF1">
    <property type="entry name" value="ANAPHASE-PROMOTING COMPLEX SUBUNIT 2"/>
    <property type="match status" value="1"/>
</dbReference>
<evidence type="ECO:0000256" key="5">
    <source>
        <dbReference type="ARBA" id="ARBA00023306"/>
    </source>
</evidence>
<dbReference type="InterPro" id="IPR014786">
    <property type="entry name" value="ANAPC2_C"/>
</dbReference>
<dbReference type="AlphaFoldDB" id="A0A376BCT9"/>
<dbReference type="Gene3D" id="1.10.10.10">
    <property type="entry name" value="Winged helix-like DNA-binding domain superfamily/Winged helix DNA-binding domain"/>
    <property type="match status" value="1"/>
</dbReference>
<keyword evidence="4" id="KW-0833">Ubl conjugation pathway</keyword>
<evidence type="ECO:0000313" key="10">
    <source>
        <dbReference type="Proteomes" id="UP000262825"/>
    </source>
</evidence>
<dbReference type="InterPro" id="IPR044554">
    <property type="entry name" value="ANAPC2"/>
</dbReference>
<evidence type="ECO:0000256" key="3">
    <source>
        <dbReference type="ARBA" id="ARBA00022776"/>
    </source>
</evidence>
<dbReference type="VEuPathDB" id="FungiDB:SCODWIG_03701"/>
<dbReference type="InterPro" id="IPR036317">
    <property type="entry name" value="Cullin_homology_sf"/>
</dbReference>
<evidence type="ECO:0000313" key="9">
    <source>
        <dbReference type="EMBL" id="SSD61940.1"/>
    </source>
</evidence>
<accession>A0A376BCT9</accession>
<dbReference type="SUPFAM" id="SSF46785">
    <property type="entry name" value="Winged helix' DNA-binding domain"/>
    <property type="match status" value="1"/>
</dbReference>
<dbReference type="EMBL" id="UFAJ01001005">
    <property type="protein sequence ID" value="SSD61940.1"/>
    <property type="molecule type" value="Genomic_DNA"/>
</dbReference>
<dbReference type="GO" id="GO:0007091">
    <property type="term" value="P:metaphase/anaphase transition of mitotic cell cycle"/>
    <property type="evidence" value="ECO:0007669"/>
    <property type="project" value="TreeGrafter"/>
</dbReference>
<dbReference type="SMART" id="SM01013">
    <property type="entry name" value="APC2"/>
    <property type="match status" value="1"/>
</dbReference>
<dbReference type="GO" id="GO:0005680">
    <property type="term" value="C:anaphase-promoting complex"/>
    <property type="evidence" value="ECO:0007669"/>
    <property type="project" value="TreeGrafter"/>
</dbReference>
<feature type="region of interest" description="Disordered" evidence="7">
    <location>
        <begin position="48"/>
        <end position="67"/>
    </location>
</feature>
<reference evidence="10" key="1">
    <citation type="submission" date="2018-06" db="EMBL/GenBank/DDBJ databases">
        <authorList>
            <person name="Guldener U."/>
        </authorList>
    </citation>
    <scope>NUCLEOTIDE SEQUENCE [LARGE SCALE GENOMIC DNA]</scope>
    <source>
        <strain evidence="10">UTAD17</strain>
    </source>
</reference>
<dbReference type="Pfam" id="PF08672">
    <property type="entry name" value="ANAPC2"/>
    <property type="match status" value="1"/>
</dbReference>
<dbReference type="PANTHER" id="PTHR45957">
    <property type="entry name" value="ANAPHASE-PROMOTING COMPLEX SUBUNIT 2"/>
    <property type="match status" value="1"/>
</dbReference>
<dbReference type="GO" id="GO:0070979">
    <property type="term" value="P:protein K11-linked ubiquitination"/>
    <property type="evidence" value="ECO:0007669"/>
    <property type="project" value="TreeGrafter"/>
</dbReference>
<evidence type="ECO:0000256" key="4">
    <source>
        <dbReference type="ARBA" id="ARBA00022786"/>
    </source>
</evidence>
<name>A0A376BCT9_9ASCO</name>
<dbReference type="Gene3D" id="3.30.230.130">
    <property type="entry name" value="Cullin, Chain C, Domain 2"/>
    <property type="match status" value="1"/>
</dbReference>
<feature type="domain" description="Cullin family profile" evidence="8">
    <location>
        <begin position="594"/>
        <end position="794"/>
    </location>
</feature>
<dbReference type="InterPro" id="IPR036390">
    <property type="entry name" value="WH_DNA-bd_sf"/>
</dbReference>
<dbReference type="Pfam" id="PF26557">
    <property type="entry name" value="Cullin_AB"/>
    <property type="match status" value="1"/>
</dbReference>
<keyword evidence="5" id="KW-0131">Cell cycle</keyword>
<dbReference type="InterPro" id="IPR057975">
    <property type="entry name" value="TPR_ANAPC2"/>
</dbReference>
<proteinExistence type="inferred from homology"/>